<dbReference type="InterPro" id="IPR038885">
    <property type="entry name" value="PLB1"/>
</dbReference>
<gene>
    <name evidence="2" type="ORF">DIATSA_LOCUS12635</name>
</gene>
<protein>
    <submittedName>
        <fullName evidence="2">Uncharacterized protein</fullName>
    </submittedName>
</protein>
<organism evidence="2 3">
    <name type="scientific">Diatraea saccharalis</name>
    <name type="common">sugarcane borer</name>
    <dbReference type="NCBI Taxonomy" id="40085"/>
    <lineage>
        <taxon>Eukaryota</taxon>
        <taxon>Metazoa</taxon>
        <taxon>Ecdysozoa</taxon>
        <taxon>Arthropoda</taxon>
        <taxon>Hexapoda</taxon>
        <taxon>Insecta</taxon>
        <taxon>Pterygota</taxon>
        <taxon>Neoptera</taxon>
        <taxon>Endopterygota</taxon>
        <taxon>Lepidoptera</taxon>
        <taxon>Glossata</taxon>
        <taxon>Ditrysia</taxon>
        <taxon>Pyraloidea</taxon>
        <taxon>Crambidae</taxon>
        <taxon>Crambinae</taxon>
        <taxon>Diatraea</taxon>
    </lineage>
</organism>
<feature type="chain" id="PRO_5040134685" evidence="1">
    <location>
        <begin position="17"/>
        <end position="177"/>
    </location>
</feature>
<reference evidence="2" key="1">
    <citation type="submission" date="2021-12" db="EMBL/GenBank/DDBJ databases">
        <authorList>
            <person name="King R."/>
        </authorList>
    </citation>
    <scope>NUCLEOTIDE SEQUENCE</scope>
</reference>
<feature type="signal peptide" evidence="1">
    <location>
        <begin position="1"/>
        <end position="16"/>
    </location>
</feature>
<dbReference type="PANTHER" id="PTHR21325">
    <property type="entry name" value="PHOSPHOLIPASE B, PLB1"/>
    <property type="match status" value="1"/>
</dbReference>
<evidence type="ECO:0000313" key="3">
    <source>
        <dbReference type="Proteomes" id="UP001153714"/>
    </source>
</evidence>
<dbReference type="OrthoDB" id="10265800at2759"/>
<proteinExistence type="predicted"/>
<accession>A0A9N9RD49</accession>
<reference evidence="2" key="2">
    <citation type="submission" date="2022-10" db="EMBL/GenBank/DDBJ databases">
        <authorList>
            <consortium name="ENA_rothamsted_submissions"/>
            <consortium name="culmorum"/>
            <person name="King R."/>
        </authorList>
    </citation>
    <scope>NUCLEOTIDE SEQUENCE</scope>
</reference>
<keyword evidence="1" id="KW-0732">Signal</keyword>
<evidence type="ECO:0000313" key="2">
    <source>
        <dbReference type="EMBL" id="CAG9795363.1"/>
    </source>
</evidence>
<dbReference type="EMBL" id="OU893338">
    <property type="protein sequence ID" value="CAG9795363.1"/>
    <property type="molecule type" value="Genomic_DNA"/>
</dbReference>
<dbReference type="AlphaFoldDB" id="A0A9N9RD49"/>
<dbReference type="GO" id="GO:0004620">
    <property type="term" value="F:phospholipase activity"/>
    <property type="evidence" value="ECO:0007669"/>
    <property type="project" value="InterPro"/>
</dbReference>
<keyword evidence="3" id="KW-1185">Reference proteome</keyword>
<evidence type="ECO:0000256" key="1">
    <source>
        <dbReference type="SAM" id="SignalP"/>
    </source>
</evidence>
<dbReference type="Proteomes" id="UP001153714">
    <property type="component" value="Chromosome 7"/>
</dbReference>
<dbReference type="GO" id="GO:0006644">
    <property type="term" value="P:phospholipid metabolic process"/>
    <property type="evidence" value="ECO:0007669"/>
    <property type="project" value="TreeGrafter"/>
</dbReference>
<dbReference type="PANTHER" id="PTHR21325:SF31">
    <property type="entry name" value="GH22081P-RELATED"/>
    <property type="match status" value="1"/>
</dbReference>
<sequence>MGVRLALLAPVVLIWGLIEEPVPDYRVNSVHCVRGAQVESGRYSGRGDFAVVVQPFMRLFNLPPAARPPLARVIHQSYITHDCFHFSQKGHALAANLLWNNLLEPVGNKSSNARPVLMDSFRCPTRNAPFIFTEQNSKKYLETGVQDGAYDTSERVNRRQDIVYRMAAEDRKPKVAS</sequence>
<name>A0A9N9RD49_9NEOP</name>